<dbReference type="EMBL" id="PFFF01000015">
    <property type="protein sequence ID" value="PIV89855.1"/>
    <property type="molecule type" value="Genomic_DNA"/>
</dbReference>
<evidence type="ECO:0000313" key="3">
    <source>
        <dbReference type="EMBL" id="PIV46360.1"/>
    </source>
</evidence>
<evidence type="ECO:0000313" key="10">
    <source>
        <dbReference type="Proteomes" id="UP000228888"/>
    </source>
</evidence>
<dbReference type="EMBL" id="PFIH01000064">
    <property type="protein sequence ID" value="PIX27890.1"/>
    <property type="molecule type" value="Genomic_DNA"/>
</dbReference>
<accession>A0A2H9RD51</accession>
<sequence>MEKEIVLKQFNGLLHIPPITVWKGIVTITNKRILFRASLSEEVLARAPLHDYMLWHMKVHPTIEGKNKRRVAFDYNYILENKTKTVYLGVNKPQDSQEILDLLLKLTAENRIEKQISEKGAKIC</sequence>
<dbReference type="EMBL" id="PFSX01000028">
    <property type="protein sequence ID" value="PJC01480.1"/>
    <property type="molecule type" value="Genomic_DNA"/>
</dbReference>
<evidence type="ECO:0000313" key="8">
    <source>
        <dbReference type="EMBL" id="PJC01480.1"/>
    </source>
</evidence>
<name>A0A2G9LJN2_HUBC1</name>
<reference evidence="1 11" key="2">
    <citation type="submission" date="2017-09" db="EMBL/GenBank/DDBJ databases">
        <title>Depth-based differentiation of microbial function through sediment-hosted aquifers and enrichment of novel symbionts in the deep terrestrial subsurface.</title>
        <authorList>
            <person name="Probst A.J."/>
            <person name="Ladd B."/>
            <person name="Jarett J.K."/>
            <person name="Geller-Mcgrath D.E."/>
            <person name="Sieber C.M."/>
            <person name="Emerson J.B."/>
            <person name="Anantharaman K."/>
            <person name="Thomas B.C."/>
            <person name="Malmstrom R."/>
            <person name="Stieglmeier M."/>
            <person name="Klingl A."/>
            <person name="Woyke T."/>
            <person name="Ryan C.M."/>
            <person name="Banfield J.F."/>
        </authorList>
    </citation>
    <scope>NUCLEOTIDE SEQUENCE [LARGE SCALE GENOMIC DNA]</scope>
    <source>
        <strain evidence="3">CG02_land_8_20_14_3_00_31_209</strain>
        <strain evidence="2">CG03_land_8_20_14_0_80_31_114</strain>
        <strain evidence="4">CG17_big_fil_post_rev_8_21_14_2_50_31_73</strain>
        <strain evidence="1">CG18_big_fil_WC_8_21_14_2_50_31_19</strain>
        <strain evidence="6">CG_4_10_14_0_8_um_filter_31_133</strain>
        <strain evidence="5">CG_4_8_14_3_um_filter</strain>
        <strain evidence="8">CG_4_9_14_0_8_um_filter_31_21</strain>
        <strain evidence="7">CG_4_9_14_3_um_filter_31_125</strain>
    </source>
</reference>
<evidence type="ECO:0000313" key="5">
    <source>
        <dbReference type="EMBL" id="PIX27890.1"/>
    </source>
</evidence>
<dbReference type="EMBL" id="PCUF01000002">
    <property type="protein sequence ID" value="PIN66768.1"/>
    <property type="molecule type" value="Genomic_DNA"/>
</dbReference>
<dbReference type="Proteomes" id="UP000231232">
    <property type="component" value="Unassembled WGS sequence"/>
</dbReference>
<accession>A0A2G9LJN2</accession>
<accession>A0A2H9N279</accession>
<accession>A0A2H9MN99</accession>
<dbReference type="Proteomes" id="UP000228874">
    <property type="component" value="Unassembled WGS sequence"/>
</dbReference>
<dbReference type="EMBL" id="PFUW01000020">
    <property type="protein sequence ID" value="PJB04053.1"/>
    <property type="molecule type" value="Genomic_DNA"/>
</dbReference>
<dbReference type="Proteomes" id="UP000228888">
    <property type="component" value="Unassembled WGS sequence"/>
</dbReference>
<dbReference type="EMBL" id="PETW01000031">
    <property type="protein sequence ID" value="PIV46360.1"/>
    <property type="molecule type" value="Genomic_DNA"/>
</dbReference>
<dbReference type="EMBL" id="PFMG01000022">
    <property type="protein sequence ID" value="PIY99923.1"/>
    <property type="molecule type" value="Genomic_DNA"/>
</dbReference>
<evidence type="ECO:0000313" key="7">
    <source>
        <dbReference type="EMBL" id="PJB04053.1"/>
    </source>
</evidence>
<dbReference type="AlphaFoldDB" id="A0A2G9LJN2"/>
<evidence type="ECO:0000313" key="4">
    <source>
        <dbReference type="EMBL" id="PIV89855.1"/>
    </source>
</evidence>
<evidence type="ECO:0000313" key="9">
    <source>
        <dbReference type="Proteomes" id="UP000228874"/>
    </source>
</evidence>
<evidence type="ECO:0000313" key="1">
    <source>
        <dbReference type="EMBL" id="PIN66768.1"/>
    </source>
</evidence>
<proteinExistence type="predicted"/>
<dbReference type="Proteomes" id="UP000231449">
    <property type="component" value="Unassembled WGS sequence"/>
</dbReference>
<comment type="caution">
    <text evidence="1">The sequence shown here is derived from an EMBL/GenBank/DDBJ whole genome shotgun (WGS) entry which is preliminary data.</text>
</comment>
<dbReference type="Proteomes" id="UP000230477">
    <property type="component" value="Unassembled WGS sequence"/>
</dbReference>
<reference evidence="9 10" key="1">
    <citation type="submission" date="2017-09" db="EMBL/GenBank/DDBJ databases">
        <title>Depth-based differentiation of microbial function through sediment-hosted aquifers and enrichment of novel symbionts in the deep terrestrial subsurface.</title>
        <authorList>
            <person name="Probst A.J."/>
            <person name="Ladd B."/>
            <person name="Jarett J.K."/>
            <person name="Geller-Mcgrath D.E."/>
            <person name="Sieber C.M.K."/>
            <person name="Emerson J.B."/>
            <person name="Anantharaman K."/>
            <person name="Thomas B.C."/>
            <person name="Malmstrom R."/>
            <person name="Stieglmeier M."/>
            <person name="Klingl A."/>
            <person name="Woyke T."/>
            <person name="Ryan C.M."/>
            <person name="Banfield J.F."/>
        </authorList>
    </citation>
    <scope>NUCLEOTIDE SEQUENCE [LARGE SCALE GENOMIC DNA]</scope>
</reference>
<accession>A0A2H9P8X4</accession>
<evidence type="ECO:0000313" key="6">
    <source>
        <dbReference type="EMBL" id="PIY99923.1"/>
    </source>
</evidence>
<accession>A0A2H9QS95</accession>
<evidence type="ECO:0000313" key="11">
    <source>
        <dbReference type="Proteomes" id="UP000229789"/>
    </source>
</evidence>
<gene>
    <name evidence="8" type="ORF">CO072_01040</name>
    <name evidence="7" type="ORF">CO124_01285</name>
    <name evidence="3" type="ORF">COS22_01920</name>
    <name evidence="2" type="ORF">COS45_00955</name>
    <name evidence="4" type="ORF">COW47_00560</name>
    <name evidence="1" type="ORF">COW69_00525</name>
    <name evidence="6" type="ORF">COY63_00960</name>
    <name evidence="5" type="ORF">COZ66_02580</name>
</gene>
<dbReference type="Proteomes" id="UP000230713">
    <property type="component" value="Unassembled WGS sequence"/>
</dbReference>
<accession>A0A2H9M2L8</accession>
<protein>
    <submittedName>
        <fullName evidence="1">Uncharacterized protein</fullName>
    </submittedName>
</protein>
<organism evidence="1 11">
    <name type="scientific">Huberarchaeum crystalense</name>
    <dbReference type="NCBI Taxonomy" id="2014257"/>
    <lineage>
        <taxon>Archaea</taxon>
        <taxon>Candidatus Huberarchaeota</taxon>
        <taxon>Candidatus Huberarchaeia</taxon>
        <taxon>Candidatus Huberarchaeales</taxon>
        <taxon>Candidatus Huberarchaeaceae</taxon>
        <taxon>Candidatus Huberarchaeum</taxon>
    </lineage>
</organism>
<dbReference type="Proteomes" id="UP000229789">
    <property type="component" value="Unassembled WGS sequence"/>
</dbReference>
<dbReference type="EMBL" id="PEUT01000025">
    <property type="protein sequence ID" value="PIV13794.1"/>
    <property type="molecule type" value="Genomic_DNA"/>
</dbReference>
<dbReference type="Proteomes" id="UP000228989">
    <property type="component" value="Unassembled WGS sequence"/>
</dbReference>
<evidence type="ECO:0000313" key="2">
    <source>
        <dbReference type="EMBL" id="PIV13794.1"/>
    </source>
</evidence>
<accession>A0A2H9M773</accession>